<dbReference type="CDD" id="cd16442">
    <property type="entry name" value="BPL"/>
    <property type="match status" value="1"/>
</dbReference>
<evidence type="ECO:0000313" key="8">
    <source>
        <dbReference type="EMBL" id="MET3643495.1"/>
    </source>
</evidence>
<feature type="binding site" evidence="6">
    <location>
        <begin position="113"/>
        <end position="115"/>
    </location>
    <ligand>
        <name>biotin</name>
        <dbReference type="ChEBI" id="CHEBI:57586"/>
    </ligand>
</feature>
<comment type="similarity">
    <text evidence="6">Belongs to the biotin--protein ligase family.</text>
</comment>
<dbReference type="InterPro" id="IPR036390">
    <property type="entry name" value="WH_DNA-bd_sf"/>
</dbReference>
<comment type="catalytic activity">
    <reaction evidence="6">
        <text>biotin + L-lysyl-[protein] + ATP = N(6)-biotinyl-L-lysyl-[protein] + AMP + diphosphate + H(+)</text>
        <dbReference type="Rhea" id="RHEA:11756"/>
        <dbReference type="Rhea" id="RHEA-COMP:9752"/>
        <dbReference type="Rhea" id="RHEA-COMP:10505"/>
        <dbReference type="ChEBI" id="CHEBI:15378"/>
        <dbReference type="ChEBI" id="CHEBI:29969"/>
        <dbReference type="ChEBI" id="CHEBI:30616"/>
        <dbReference type="ChEBI" id="CHEBI:33019"/>
        <dbReference type="ChEBI" id="CHEBI:57586"/>
        <dbReference type="ChEBI" id="CHEBI:83144"/>
        <dbReference type="ChEBI" id="CHEBI:456215"/>
        <dbReference type="EC" id="6.3.4.15"/>
    </reaction>
</comment>
<evidence type="ECO:0000256" key="5">
    <source>
        <dbReference type="ARBA" id="ARBA00023267"/>
    </source>
</evidence>
<dbReference type="NCBIfam" id="TIGR00121">
    <property type="entry name" value="birA_ligase"/>
    <property type="match status" value="1"/>
</dbReference>
<keyword evidence="6" id="KW-0678">Repressor</keyword>
<sequence length="317" mass="35024">MKTYEKIYLLLAQSASAISGEELAKGLGISRTAVWKAIQQLEKQGLVINAVQNVGYKLIKGDLLVSDWISQQLDLPVHYNPTSRSTQLDAKIGLEKGNSAPAIYLAPNQEAARGRFGRAFFAQAGGIYMTLHLTPQASFSQVKPYTVLVAAAIVTAINNLTGLQPQIKWVNDIYLHNKKMAGILTEAISSIENQTVTDMMIGIGLNFHLDHFPKELENKAGNLFQEVPSITRNELIAEIWRVFFTYTDDQLVAIYKENSLVLGKQVSFMENQLAYEGIATAITDKGELFVRLNSGQEKILSSGEISLSSWDESSQPQ</sequence>
<dbReference type="InterPro" id="IPR030855">
    <property type="entry name" value="Bifunct_BirA"/>
</dbReference>
<keyword evidence="4 6" id="KW-0238">DNA-binding</keyword>
<evidence type="ECO:0000256" key="4">
    <source>
        <dbReference type="ARBA" id="ARBA00023125"/>
    </source>
</evidence>
<dbReference type="Gene3D" id="3.30.930.10">
    <property type="entry name" value="Bira Bifunctional Protein, Domain 2"/>
    <property type="match status" value="1"/>
</dbReference>
<evidence type="ECO:0000256" key="6">
    <source>
        <dbReference type="HAMAP-Rule" id="MF_00978"/>
    </source>
</evidence>
<dbReference type="PROSITE" id="PS51733">
    <property type="entry name" value="BPL_LPL_CATALYTIC"/>
    <property type="match status" value="1"/>
</dbReference>
<keyword evidence="2 6" id="KW-0547">Nucleotide-binding</keyword>
<comment type="function">
    <text evidence="6">Acts both as a biotin--[acetyl-CoA-carboxylase] ligase and a repressor.</text>
</comment>
<evidence type="ECO:0000256" key="3">
    <source>
        <dbReference type="ARBA" id="ARBA00022840"/>
    </source>
</evidence>
<proteinExistence type="inferred from homology"/>
<accession>A0ABV2JHW4</accession>
<dbReference type="Gene3D" id="2.30.30.100">
    <property type="match status" value="1"/>
</dbReference>
<dbReference type="EMBL" id="JBEPMK010000001">
    <property type="protein sequence ID" value="MET3643495.1"/>
    <property type="molecule type" value="Genomic_DNA"/>
</dbReference>
<keyword evidence="5 6" id="KW-0092">Biotin</keyword>
<evidence type="ECO:0000259" key="7">
    <source>
        <dbReference type="PROSITE" id="PS51733"/>
    </source>
</evidence>
<dbReference type="CDD" id="cd00090">
    <property type="entry name" value="HTH_ARSR"/>
    <property type="match status" value="1"/>
</dbReference>
<keyword evidence="3 6" id="KW-0067">ATP-binding</keyword>
<dbReference type="SUPFAM" id="SSF46785">
    <property type="entry name" value="Winged helix' DNA-binding domain"/>
    <property type="match status" value="1"/>
</dbReference>
<dbReference type="InterPro" id="IPR045864">
    <property type="entry name" value="aa-tRNA-synth_II/BPL/LPL"/>
</dbReference>
<comment type="caution">
    <text evidence="6">Lacks conserved residue(s) required for the propagation of feature annotation.</text>
</comment>
<dbReference type="SUPFAM" id="SSF50037">
    <property type="entry name" value="C-terminal domain of transcriptional repressors"/>
    <property type="match status" value="1"/>
</dbReference>
<feature type="DNA-binding region" description="H-T-H motif" evidence="6">
    <location>
        <begin position="20"/>
        <end position="39"/>
    </location>
</feature>
<evidence type="ECO:0000256" key="1">
    <source>
        <dbReference type="ARBA" id="ARBA00022598"/>
    </source>
</evidence>
<dbReference type="RefSeq" id="WP_354279522.1">
    <property type="nucleotide sequence ID" value="NZ_JBEPMK010000001.1"/>
</dbReference>
<dbReference type="Pfam" id="PF03099">
    <property type="entry name" value="BPL_LplA_LipB"/>
    <property type="match status" value="1"/>
</dbReference>
<feature type="binding site" evidence="6">
    <location>
        <position position="179"/>
    </location>
    <ligand>
        <name>biotin</name>
        <dbReference type="ChEBI" id="CHEBI:57586"/>
    </ligand>
</feature>
<dbReference type="PANTHER" id="PTHR12835:SF5">
    <property type="entry name" value="BIOTIN--PROTEIN LIGASE"/>
    <property type="match status" value="1"/>
</dbReference>
<dbReference type="InterPro" id="IPR008988">
    <property type="entry name" value="Transcriptional_repressor_C"/>
</dbReference>
<dbReference type="InterPro" id="IPR011991">
    <property type="entry name" value="ArsR-like_HTH"/>
</dbReference>
<reference evidence="8 9" key="1">
    <citation type="submission" date="2024-06" db="EMBL/GenBank/DDBJ databases">
        <title>Genomic Encyclopedia of Type Strains, Phase IV (KMG-IV): sequencing the most valuable type-strain genomes for metagenomic binning, comparative biology and taxonomic classification.</title>
        <authorList>
            <person name="Goeker M."/>
        </authorList>
    </citation>
    <scope>NUCLEOTIDE SEQUENCE [LARGE SCALE GENOMIC DNA]</scope>
    <source>
        <strain evidence="8 9">DSM 15349</strain>
    </source>
</reference>
<keyword evidence="9" id="KW-1185">Reference proteome</keyword>
<dbReference type="Gene3D" id="1.10.10.10">
    <property type="entry name" value="Winged helix-like DNA-binding domain superfamily/Winged helix DNA-binding domain"/>
    <property type="match status" value="1"/>
</dbReference>
<feature type="domain" description="BPL/LPL catalytic" evidence="7">
    <location>
        <begin position="77"/>
        <end position="251"/>
    </location>
</feature>
<dbReference type="InterPro" id="IPR003142">
    <property type="entry name" value="BPL_C"/>
</dbReference>
<keyword evidence="6" id="KW-0804">Transcription</keyword>
<protein>
    <recommendedName>
        <fullName evidence="6">Bifunctional ligase/repressor BirA</fullName>
    </recommendedName>
    <alternativeName>
        <fullName evidence="6">Biotin--[acetyl-CoA-carboxylase] ligase</fullName>
        <ecNumber evidence="6">6.3.4.15</ecNumber>
    </alternativeName>
    <alternativeName>
        <fullName evidence="6">Biotin--protein ligase</fullName>
    </alternativeName>
    <alternativeName>
        <fullName evidence="6">Biotin-[acetyl-CoA carboxylase] synthetase</fullName>
    </alternativeName>
</protein>
<dbReference type="InterPro" id="IPR036388">
    <property type="entry name" value="WH-like_DNA-bd_sf"/>
</dbReference>
<dbReference type="Pfam" id="PF08279">
    <property type="entry name" value="HTH_11"/>
    <property type="match status" value="1"/>
</dbReference>
<dbReference type="EC" id="6.3.4.15" evidence="6"/>
<keyword evidence="1 6" id="KW-0436">Ligase</keyword>
<dbReference type="HAMAP" id="MF_00978">
    <property type="entry name" value="Bifunct_BirA"/>
    <property type="match status" value="1"/>
</dbReference>
<dbReference type="InterPro" id="IPR004408">
    <property type="entry name" value="Biotin_CoA_COase_ligase"/>
</dbReference>
<dbReference type="GO" id="GO:0004077">
    <property type="term" value="F:biotin--[biotin carboxyl-carrier protein] ligase activity"/>
    <property type="evidence" value="ECO:0007669"/>
    <property type="project" value="UniProtKB-EC"/>
</dbReference>
<dbReference type="InterPro" id="IPR004143">
    <property type="entry name" value="BPL_LPL_catalytic"/>
</dbReference>
<dbReference type="NCBIfam" id="NF008846">
    <property type="entry name" value="PRK11886.1-1"/>
    <property type="match status" value="1"/>
</dbReference>
<comment type="caution">
    <text evidence="8">The sequence shown here is derived from an EMBL/GenBank/DDBJ whole genome shotgun (WGS) entry which is preliminary data.</text>
</comment>
<gene>
    <name evidence="6" type="primary">birA</name>
    <name evidence="8" type="ORF">ABID27_000112</name>
</gene>
<dbReference type="Proteomes" id="UP001549055">
    <property type="component" value="Unassembled WGS sequence"/>
</dbReference>
<evidence type="ECO:0000313" key="9">
    <source>
        <dbReference type="Proteomes" id="UP001549055"/>
    </source>
</evidence>
<evidence type="ECO:0000256" key="2">
    <source>
        <dbReference type="ARBA" id="ARBA00022741"/>
    </source>
</evidence>
<keyword evidence="6" id="KW-0805">Transcription regulation</keyword>
<dbReference type="InterPro" id="IPR013196">
    <property type="entry name" value="HTH_11"/>
</dbReference>
<organism evidence="8 9">
    <name type="scientific">Streptococcus gallinaceus</name>
    <dbReference type="NCBI Taxonomy" id="165758"/>
    <lineage>
        <taxon>Bacteria</taxon>
        <taxon>Bacillati</taxon>
        <taxon>Bacillota</taxon>
        <taxon>Bacilli</taxon>
        <taxon>Lactobacillales</taxon>
        <taxon>Streptococcaceae</taxon>
        <taxon>Streptococcus</taxon>
    </lineage>
</organism>
<dbReference type="Pfam" id="PF02237">
    <property type="entry name" value="BPL_C"/>
    <property type="match status" value="1"/>
</dbReference>
<name>A0ABV2JHW4_9STRE</name>
<dbReference type="PANTHER" id="PTHR12835">
    <property type="entry name" value="BIOTIN PROTEIN LIGASE"/>
    <property type="match status" value="1"/>
</dbReference>
<feature type="binding site" evidence="6">
    <location>
        <position position="109"/>
    </location>
    <ligand>
        <name>biotin</name>
        <dbReference type="ChEBI" id="CHEBI:57586"/>
    </ligand>
</feature>
<dbReference type="SUPFAM" id="SSF55681">
    <property type="entry name" value="Class II aaRS and biotin synthetases"/>
    <property type="match status" value="1"/>
</dbReference>